<name>A0A9W9YY57_9CNID</name>
<feature type="region of interest" description="Disordered" evidence="1">
    <location>
        <begin position="1"/>
        <end position="48"/>
    </location>
</feature>
<protein>
    <recommendedName>
        <fullName evidence="4">HECT domain-containing protein</fullName>
    </recommendedName>
</protein>
<dbReference type="InterPro" id="IPR035983">
    <property type="entry name" value="Hect_E3_ubiquitin_ligase"/>
</dbReference>
<proteinExistence type="predicted"/>
<evidence type="ECO:0008006" key="4">
    <source>
        <dbReference type="Google" id="ProtNLM"/>
    </source>
</evidence>
<sequence>MDAIIRQTVREEMRRSSPSPSERESSASQDDSGQSEVESAATGATRSAFTSRTVNRLSGLLNRIRQGSSDSSHKKRKIVKHHRIQVRWIHYDQIKKTFTPVRQKNGGGNRFISYTSAEPLKMEDLLEKACLLFFPDGKNSFAGPIEEMNKWICDTTGVAIFDFPDEGTVGDYLKRNGLYPSSTYFYLRTQPRYLLGDEFEENEATETESTSLTEGSPAIASSSVAAPTTKPNDREVCEVCSCSFEKGQNCLRCEQNREYQDGLVVDSVNTAPEEFVDENLNDDQTPFICPLSMHELREQRLTHFQLDTNRSPPVEPTSQDHNGDIPVLPNSDEVSSLSYVQDIGARSGVLHEEEDLFQVPAPGMLSEPEGNSVSDENSRQVLSLTVHRSLICADMIEHFKDEESMKCELIFTIINERGKQEAGVGVGVNREVFCLFWKEFANAMTIGERERVPFVRHDHFIKEWEAVGRILVKGFISVSYFPLFLSKAFMCYCLFDAEVPDSILLESFMKYLSPVEEELVKDYLVKDCFTENENDEWQEFLERFNCRAGVSPENVRKVLTEIANQELIQKPHVMISTWQPSVQLLKQYPQFQSISSIQGLYDACKPTNKKVLETLEAHPNTEAERDALKFLQRYIRGLDNAKLIQFLRFTTASDALIANKIEIAFTRLEGAACRPIAHTCGPLLELPCTYSNFVELREQFNNILDRNTWEMDIM</sequence>
<dbReference type="EMBL" id="MU826844">
    <property type="protein sequence ID" value="KAJ7371570.1"/>
    <property type="molecule type" value="Genomic_DNA"/>
</dbReference>
<feature type="compositionally biased region" description="Low complexity" evidence="1">
    <location>
        <begin position="207"/>
        <end position="227"/>
    </location>
</feature>
<dbReference type="Gene3D" id="3.90.1750.10">
    <property type="entry name" value="Hect, E3 ligase catalytic domains"/>
    <property type="match status" value="1"/>
</dbReference>
<dbReference type="OrthoDB" id="5983788at2759"/>
<feature type="region of interest" description="Disordered" evidence="1">
    <location>
        <begin position="201"/>
        <end position="230"/>
    </location>
</feature>
<feature type="compositionally biased region" description="Polar residues" evidence="1">
    <location>
        <begin position="29"/>
        <end position="48"/>
    </location>
</feature>
<evidence type="ECO:0000256" key="1">
    <source>
        <dbReference type="SAM" id="MobiDB-lite"/>
    </source>
</evidence>
<dbReference type="GO" id="GO:0004842">
    <property type="term" value="F:ubiquitin-protein transferase activity"/>
    <property type="evidence" value="ECO:0007669"/>
    <property type="project" value="InterPro"/>
</dbReference>
<dbReference type="AlphaFoldDB" id="A0A9W9YY57"/>
<reference evidence="2" key="1">
    <citation type="submission" date="2023-01" db="EMBL/GenBank/DDBJ databases">
        <title>Genome assembly of the deep-sea coral Lophelia pertusa.</title>
        <authorList>
            <person name="Herrera S."/>
            <person name="Cordes E."/>
        </authorList>
    </citation>
    <scope>NUCLEOTIDE SEQUENCE</scope>
    <source>
        <strain evidence="2">USNM1676648</strain>
        <tissue evidence="2">Polyp</tissue>
    </source>
</reference>
<feature type="compositionally biased region" description="Basic and acidic residues" evidence="1">
    <location>
        <begin position="8"/>
        <end position="25"/>
    </location>
</feature>
<evidence type="ECO:0000313" key="3">
    <source>
        <dbReference type="Proteomes" id="UP001163046"/>
    </source>
</evidence>
<organism evidence="2 3">
    <name type="scientific">Desmophyllum pertusum</name>
    <dbReference type="NCBI Taxonomy" id="174260"/>
    <lineage>
        <taxon>Eukaryota</taxon>
        <taxon>Metazoa</taxon>
        <taxon>Cnidaria</taxon>
        <taxon>Anthozoa</taxon>
        <taxon>Hexacorallia</taxon>
        <taxon>Scleractinia</taxon>
        <taxon>Caryophylliina</taxon>
        <taxon>Caryophylliidae</taxon>
        <taxon>Desmophyllum</taxon>
    </lineage>
</organism>
<comment type="caution">
    <text evidence="2">The sequence shown here is derived from an EMBL/GenBank/DDBJ whole genome shotgun (WGS) entry which is preliminary data.</text>
</comment>
<accession>A0A9W9YY57</accession>
<dbReference type="SUPFAM" id="SSF56204">
    <property type="entry name" value="Hect, E3 ligase catalytic domain"/>
    <property type="match status" value="1"/>
</dbReference>
<gene>
    <name evidence="2" type="ORF">OS493_024245</name>
</gene>
<dbReference type="Gene3D" id="3.30.2410.10">
    <property type="entry name" value="Hect, E3 ligase catalytic domain"/>
    <property type="match status" value="1"/>
</dbReference>
<evidence type="ECO:0000313" key="2">
    <source>
        <dbReference type="EMBL" id="KAJ7371570.1"/>
    </source>
</evidence>
<keyword evidence="3" id="KW-1185">Reference proteome</keyword>
<dbReference type="Proteomes" id="UP001163046">
    <property type="component" value="Unassembled WGS sequence"/>
</dbReference>